<gene>
    <name evidence="1" type="ORF">ATL39_1425</name>
</gene>
<protein>
    <submittedName>
        <fullName evidence="1">Dimeric dUTPase (All-alpha-NTP-PPase superfamily)</fullName>
    </submittedName>
</protein>
<dbReference type="Pfam" id="PF08761">
    <property type="entry name" value="dUTPase_2"/>
    <property type="match status" value="1"/>
</dbReference>
<keyword evidence="2" id="KW-1185">Reference proteome</keyword>
<dbReference type="AlphaFoldDB" id="A0A419V6W6"/>
<comment type="caution">
    <text evidence="1">The sequence shown here is derived from an EMBL/GenBank/DDBJ whole genome shotgun (WGS) entry which is preliminary data.</text>
</comment>
<dbReference type="PIRSF" id="PIRSF030140">
    <property type="entry name" value="UCP030140"/>
    <property type="match status" value="1"/>
</dbReference>
<name>A0A419V6W6_9BACL</name>
<dbReference type="EMBL" id="RAPK01000007">
    <property type="protein sequence ID" value="RKD75723.1"/>
    <property type="molecule type" value="Genomic_DNA"/>
</dbReference>
<evidence type="ECO:0000313" key="2">
    <source>
        <dbReference type="Proteomes" id="UP000285120"/>
    </source>
</evidence>
<reference evidence="1 2" key="1">
    <citation type="submission" date="2018-09" db="EMBL/GenBank/DDBJ databases">
        <title>Genomic Encyclopedia of Archaeal and Bacterial Type Strains, Phase II (KMG-II): from individual species to whole genera.</title>
        <authorList>
            <person name="Goeker M."/>
        </authorList>
    </citation>
    <scope>NUCLEOTIDE SEQUENCE [LARGE SCALE GENOMIC DNA]</scope>
    <source>
        <strain evidence="1 2">DSM 17008</strain>
    </source>
</reference>
<organism evidence="1 2">
    <name type="scientific">Sinobaca qinghaiensis</name>
    <dbReference type="NCBI Taxonomy" id="342944"/>
    <lineage>
        <taxon>Bacteria</taxon>
        <taxon>Bacillati</taxon>
        <taxon>Bacillota</taxon>
        <taxon>Bacilli</taxon>
        <taxon>Bacillales</taxon>
        <taxon>Sporolactobacillaceae</taxon>
        <taxon>Sinobaca</taxon>
    </lineage>
</organism>
<dbReference type="SUPFAM" id="SSF101386">
    <property type="entry name" value="all-alpha NTP pyrophosphatases"/>
    <property type="match status" value="1"/>
</dbReference>
<dbReference type="InterPro" id="IPR014871">
    <property type="entry name" value="dUTPase/dCTP_pyrophosphatase"/>
</dbReference>
<dbReference type="InterPro" id="IPR016947">
    <property type="entry name" value="UCP030140"/>
</dbReference>
<proteinExistence type="predicted"/>
<dbReference type="OrthoDB" id="5506143at2"/>
<accession>A0A419V6W6</accession>
<dbReference type="Gene3D" id="1.10.4010.10">
    <property type="entry name" value="Type II deoxyuridine triphosphatase"/>
    <property type="match status" value="1"/>
</dbReference>
<sequence>MQSLYAIQRELDEKILATHGLERNRETFLQKLLAFQVELGELANETRCFKFWSLKPASSRDVILEEYVDGIHFLLSMGIDQQWEAVPETGISKDSALPQHFQDVYEASAELSRSLSDDSFMQLFKEYLLLGEKLQFSKDEIVEAYKKKNETNHRRQQEGY</sequence>
<dbReference type="RefSeq" id="WP_120192583.1">
    <property type="nucleotide sequence ID" value="NZ_RAPK01000007.1"/>
</dbReference>
<evidence type="ECO:0000313" key="1">
    <source>
        <dbReference type="EMBL" id="RKD75723.1"/>
    </source>
</evidence>
<dbReference type="CDD" id="cd11527">
    <property type="entry name" value="NTP-PPase_dUTPase"/>
    <property type="match status" value="1"/>
</dbReference>
<dbReference type="Proteomes" id="UP000285120">
    <property type="component" value="Unassembled WGS sequence"/>
</dbReference>